<dbReference type="EMBL" id="DS178264">
    <property type="protein sequence ID" value="EHS63594.1"/>
    <property type="molecule type" value="Genomic_DNA"/>
</dbReference>
<organism evidence="1 2">
    <name type="scientific">Puccinia graminis f. sp. tritici (strain CRL 75-36-700-3 / race SCCL)</name>
    <name type="common">Black stem rust fungus</name>
    <dbReference type="NCBI Taxonomy" id="418459"/>
    <lineage>
        <taxon>Eukaryota</taxon>
        <taxon>Fungi</taxon>
        <taxon>Dikarya</taxon>
        <taxon>Basidiomycota</taxon>
        <taxon>Pucciniomycotina</taxon>
        <taxon>Pucciniomycetes</taxon>
        <taxon>Pucciniales</taxon>
        <taxon>Pucciniaceae</taxon>
        <taxon>Puccinia</taxon>
    </lineage>
</organism>
<dbReference type="RefSeq" id="XP_003890655.1">
    <property type="nucleotide sequence ID" value="XM_003890606.1"/>
</dbReference>
<dbReference type="HOGENOM" id="CLU_2886853_0_0_1"/>
<protein>
    <submittedName>
        <fullName evidence="1">Uncharacterized protein</fullName>
    </submittedName>
</protein>
<dbReference type="Proteomes" id="UP000008783">
    <property type="component" value="Unassembled WGS sequence"/>
</dbReference>
<keyword evidence="2" id="KW-1185">Reference proteome</keyword>
<dbReference type="KEGG" id="pgr:PGTG_20688"/>
<reference evidence="2" key="1">
    <citation type="journal article" date="2011" name="Proc. Natl. Acad. Sci. U.S.A.">
        <title>Obligate biotrophy features unraveled by the genomic analysis of rust fungi.</title>
        <authorList>
            <person name="Duplessis S."/>
            <person name="Cuomo C.A."/>
            <person name="Lin Y.-C."/>
            <person name="Aerts A."/>
            <person name="Tisserant E."/>
            <person name="Veneault-Fourrey C."/>
            <person name="Joly D.L."/>
            <person name="Hacquard S."/>
            <person name="Amselem J."/>
            <person name="Cantarel B.L."/>
            <person name="Chiu R."/>
            <person name="Coutinho P.M."/>
            <person name="Feau N."/>
            <person name="Field M."/>
            <person name="Frey P."/>
            <person name="Gelhaye E."/>
            <person name="Goldberg J."/>
            <person name="Grabherr M.G."/>
            <person name="Kodira C.D."/>
            <person name="Kohler A."/>
            <person name="Kuees U."/>
            <person name="Lindquist E.A."/>
            <person name="Lucas S.M."/>
            <person name="Mago R."/>
            <person name="Mauceli E."/>
            <person name="Morin E."/>
            <person name="Murat C."/>
            <person name="Pangilinan J.L."/>
            <person name="Park R."/>
            <person name="Pearson M."/>
            <person name="Quesneville H."/>
            <person name="Rouhier N."/>
            <person name="Sakthikumar S."/>
            <person name="Salamov A.A."/>
            <person name="Schmutz J."/>
            <person name="Selles B."/>
            <person name="Shapiro H."/>
            <person name="Tanguay P."/>
            <person name="Tuskan G.A."/>
            <person name="Henrissat B."/>
            <person name="Van de Peer Y."/>
            <person name="Rouze P."/>
            <person name="Ellis J.G."/>
            <person name="Dodds P.N."/>
            <person name="Schein J.E."/>
            <person name="Zhong S."/>
            <person name="Hamelin R.C."/>
            <person name="Grigoriev I.V."/>
            <person name="Szabo L.J."/>
            <person name="Martin F."/>
        </authorList>
    </citation>
    <scope>NUCLEOTIDE SEQUENCE [LARGE SCALE GENOMIC DNA]</scope>
    <source>
        <strain evidence="2">CRL 75-36-700-3 / race SCCL</strain>
    </source>
</reference>
<evidence type="ECO:0000313" key="2">
    <source>
        <dbReference type="Proteomes" id="UP000008783"/>
    </source>
</evidence>
<gene>
    <name evidence="1" type="ORF">PGTG_20688</name>
</gene>
<accession>H6QPE3</accession>
<dbReference type="AlphaFoldDB" id="H6QPE3"/>
<dbReference type="GeneID" id="13541540"/>
<sequence length="63" mass="7021">MEDSTNARIPEEPSTLVILVIDEVACPATLVEFASAVYGNVYRRPGPKWVERSDIRQSIGPEF</sequence>
<evidence type="ECO:0000313" key="1">
    <source>
        <dbReference type="EMBL" id="EHS63594.1"/>
    </source>
</evidence>
<name>H6QPE3_PUCGT</name>
<proteinExistence type="predicted"/>
<dbReference type="VEuPathDB" id="FungiDB:PGTG_20688"/>
<dbReference type="InParanoid" id="H6QPE3"/>